<keyword evidence="3" id="KW-1185">Reference proteome</keyword>
<proteinExistence type="predicted"/>
<dbReference type="Proteomes" id="UP000552241">
    <property type="component" value="Unassembled WGS sequence"/>
</dbReference>
<organism evidence="2 3">
    <name type="scientific">Moheibacter lacus</name>
    <dbReference type="NCBI Taxonomy" id="2745851"/>
    <lineage>
        <taxon>Bacteria</taxon>
        <taxon>Pseudomonadati</taxon>
        <taxon>Bacteroidota</taxon>
        <taxon>Flavobacteriia</taxon>
        <taxon>Flavobacteriales</taxon>
        <taxon>Weeksellaceae</taxon>
        <taxon>Moheibacter</taxon>
    </lineage>
</organism>
<protein>
    <submittedName>
        <fullName evidence="2">C4-dicarboxylate ABC transporter</fullName>
    </submittedName>
</protein>
<evidence type="ECO:0000256" key="1">
    <source>
        <dbReference type="SAM" id="Phobius"/>
    </source>
</evidence>
<evidence type="ECO:0000313" key="2">
    <source>
        <dbReference type="EMBL" id="MBA5630566.1"/>
    </source>
</evidence>
<name>A0A838ZU92_9FLAO</name>
<accession>A0A838ZU92</accession>
<keyword evidence="1" id="KW-1133">Transmembrane helix</keyword>
<reference evidence="2 3" key="1">
    <citation type="submission" date="2020-07" db="EMBL/GenBank/DDBJ databases">
        <title>Moheibacter lacus sp. nov., a member of the family Flavobacteriaceae isolated from freshwater lake sediment.</title>
        <authorList>
            <person name="Liu Y."/>
        </authorList>
    </citation>
    <scope>NUCLEOTIDE SEQUENCE [LARGE SCALE GENOMIC DNA]</scope>
    <source>
        <strain evidence="2 3">BDHS18</strain>
    </source>
</reference>
<keyword evidence="1" id="KW-0812">Transmembrane</keyword>
<gene>
    <name evidence="2" type="ORF">HU137_12370</name>
</gene>
<keyword evidence="1" id="KW-0472">Membrane</keyword>
<feature type="transmembrane region" description="Helical" evidence="1">
    <location>
        <begin position="7"/>
        <end position="27"/>
    </location>
</feature>
<dbReference type="RefSeq" id="WP_182044173.1">
    <property type="nucleotide sequence ID" value="NZ_JACDZE010000005.1"/>
</dbReference>
<evidence type="ECO:0000313" key="3">
    <source>
        <dbReference type="Proteomes" id="UP000552241"/>
    </source>
</evidence>
<feature type="transmembrane region" description="Helical" evidence="1">
    <location>
        <begin position="33"/>
        <end position="52"/>
    </location>
</feature>
<sequence>MIRNYINIIMGILYAFIGGFVIARNWFLMDLSPIAAISLGVLFIAYGIFRVYRAIKAIRSNED</sequence>
<dbReference type="EMBL" id="JACDZE010000005">
    <property type="protein sequence ID" value="MBA5630566.1"/>
    <property type="molecule type" value="Genomic_DNA"/>
</dbReference>
<dbReference type="AlphaFoldDB" id="A0A838ZU92"/>
<comment type="caution">
    <text evidence="2">The sequence shown here is derived from an EMBL/GenBank/DDBJ whole genome shotgun (WGS) entry which is preliminary data.</text>
</comment>